<evidence type="ECO:0000313" key="7">
    <source>
        <dbReference type="EMBL" id="KAI0526944.1"/>
    </source>
</evidence>
<dbReference type="GO" id="GO:0016787">
    <property type="term" value="F:hydrolase activity"/>
    <property type="evidence" value="ECO:0007669"/>
    <property type="project" value="UniProtKB-KW"/>
</dbReference>
<evidence type="ECO:0000313" key="8">
    <source>
        <dbReference type="Proteomes" id="UP000829196"/>
    </source>
</evidence>
<proteinExistence type="inferred from homology"/>
<comment type="similarity">
    <text evidence="5">Belongs to the DEAD box helicase family.</text>
</comment>
<sequence>MGFQKQITSIISRLPKLRRTGLFSATQTEAIEELSRAGLRNPVRIEVRTESKPMANLASSEELTSQRTPFGLHIEYLLCEAEKKSSHLVEFLLQNISKKIIIYFMTCACVDYWGSVLPQLSVLKGFPLIPLHGKMKQTAREKALSSFSALSSGVLLCTDVAARGLDIPGVDWIVQQLRVTCDLGLGCINSFNCGGWLLAIVLGVLPCL</sequence>
<comment type="domain">
    <text evidence="5">The Q motif is unique to and characteristic of the DEAD box family of RNA helicases and controls ATP binding and hydrolysis.</text>
</comment>
<dbReference type="InterPro" id="IPR027417">
    <property type="entry name" value="P-loop_NTPase"/>
</dbReference>
<dbReference type="EMBL" id="JAGYWB010000003">
    <property type="protein sequence ID" value="KAI0526944.1"/>
    <property type="molecule type" value="Genomic_DNA"/>
</dbReference>
<dbReference type="OrthoDB" id="7396459at2759"/>
<comment type="caution">
    <text evidence="7">The sequence shown here is derived from an EMBL/GenBank/DDBJ whole genome shotgun (WGS) entry which is preliminary data.</text>
</comment>
<evidence type="ECO:0000256" key="4">
    <source>
        <dbReference type="ARBA" id="ARBA00022884"/>
    </source>
</evidence>
<protein>
    <recommendedName>
        <fullName evidence="5">ATP-dependent RNA helicase</fullName>
        <ecNumber evidence="5">3.6.4.13</ecNumber>
    </recommendedName>
</protein>
<keyword evidence="4 5" id="KW-0694">RNA-binding</keyword>
<name>A0A8T3C1Y0_DENNO</name>
<dbReference type="InterPro" id="IPR001650">
    <property type="entry name" value="Helicase_C-like"/>
</dbReference>
<keyword evidence="8" id="KW-1185">Reference proteome</keyword>
<keyword evidence="1 5" id="KW-0547">Nucleotide-binding</keyword>
<reference evidence="7" key="1">
    <citation type="journal article" date="2022" name="Front. Genet.">
        <title>Chromosome-Scale Assembly of the Dendrobium nobile Genome Provides Insights Into the Molecular Mechanism of the Biosynthesis of the Medicinal Active Ingredient of Dendrobium.</title>
        <authorList>
            <person name="Xu Q."/>
            <person name="Niu S.-C."/>
            <person name="Li K.-L."/>
            <person name="Zheng P.-J."/>
            <person name="Zhang X.-J."/>
            <person name="Jia Y."/>
            <person name="Liu Y."/>
            <person name="Niu Y.-X."/>
            <person name="Yu L.-H."/>
            <person name="Chen D.-F."/>
            <person name="Zhang G.-Q."/>
        </authorList>
    </citation>
    <scope>NUCLEOTIDE SEQUENCE</scope>
    <source>
        <tissue evidence="7">Leaf</tissue>
    </source>
</reference>
<accession>A0A8T3C1Y0</accession>
<dbReference type="AlphaFoldDB" id="A0A8T3C1Y0"/>
<dbReference type="EC" id="3.6.4.13" evidence="5"/>
<evidence type="ECO:0000256" key="2">
    <source>
        <dbReference type="ARBA" id="ARBA00022801"/>
    </source>
</evidence>
<dbReference type="Proteomes" id="UP000829196">
    <property type="component" value="Unassembled WGS sequence"/>
</dbReference>
<dbReference type="SMR" id="A0A8T3C1Y0"/>
<dbReference type="GO" id="GO:0003723">
    <property type="term" value="F:RNA binding"/>
    <property type="evidence" value="ECO:0007669"/>
    <property type="project" value="UniProtKB-UniRule"/>
</dbReference>
<dbReference type="Gene3D" id="3.40.50.300">
    <property type="entry name" value="P-loop containing nucleotide triphosphate hydrolases"/>
    <property type="match status" value="2"/>
</dbReference>
<dbReference type="Pfam" id="PF00271">
    <property type="entry name" value="Helicase_C"/>
    <property type="match status" value="1"/>
</dbReference>
<evidence type="ECO:0000256" key="1">
    <source>
        <dbReference type="ARBA" id="ARBA00022741"/>
    </source>
</evidence>
<dbReference type="SMART" id="SM00490">
    <property type="entry name" value="HELICc"/>
    <property type="match status" value="1"/>
</dbReference>
<feature type="domain" description="Helicase C-terminal" evidence="6">
    <location>
        <begin position="88"/>
        <end position="208"/>
    </location>
</feature>
<organism evidence="7 8">
    <name type="scientific">Dendrobium nobile</name>
    <name type="common">Orchid</name>
    <dbReference type="NCBI Taxonomy" id="94219"/>
    <lineage>
        <taxon>Eukaryota</taxon>
        <taxon>Viridiplantae</taxon>
        <taxon>Streptophyta</taxon>
        <taxon>Embryophyta</taxon>
        <taxon>Tracheophyta</taxon>
        <taxon>Spermatophyta</taxon>
        <taxon>Magnoliopsida</taxon>
        <taxon>Liliopsida</taxon>
        <taxon>Asparagales</taxon>
        <taxon>Orchidaceae</taxon>
        <taxon>Epidendroideae</taxon>
        <taxon>Malaxideae</taxon>
        <taxon>Dendrobiinae</taxon>
        <taxon>Dendrobium</taxon>
    </lineage>
</organism>
<dbReference type="PROSITE" id="PS51194">
    <property type="entry name" value="HELICASE_CTER"/>
    <property type="match status" value="1"/>
</dbReference>
<evidence type="ECO:0000256" key="3">
    <source>
        <dbReference type="ARBA" id="ARBA00022840"/>
    </source>
</evidence>
<keyword evidence="2 5" id="KW-0378">Hydrolase</keyword>
<dbReference type="SUPFAM" id="SSF52540">
    <property type="entry name" value="P-loop containing nucleoside triphosphate hydrolases"/>
    <property type="match status" value="1"/>
</dbReference>
<keyword evidence="3 5" id="KW-0067">ATP-binding</keyword>
<evidence type="ECO:0000256" key="5">
    <source>
        <dbReference type="RuleBase" id="RU365068"/>
    </source>
</evidence>
<comment type="function">
    <text evidence="5">RNA helicase.</text>
</comment>
<dbReference type="GO" id="GO:0005524">
    <property type="term" value="F:ATP binding"/>
    <property type="evidence" value="ECO:0007669"/>
    <property type="project" value="UniProtKB-UniRule"/>
</dbReference>
<dbReference type="GO" id="GO:0003724">
    <property type="term" value="F:RNA helicase activity"/>
    <property type="evidence" value="ECO:0007669"/>
    <property type="project" value="UniProtKB-EC"/>
</dbReference>
<keyword evidence="5" id="KW-0347">Helicase</keyword>
<dbReference type="CDD" id="cd18787">
    <property type="entry name" value="SF2_C_DEAD"/>
    <property type="match status" value="1"/>
</dbReference>
<gene>
    <name evidence="7" type="ORF">KFK09_002538</name>
</gene>
<evidence type="ECO:0000259" key="6">
    <source>
        <dbReference type="PROSITE" id="PS51194"/>
    </source>
</evidence>
<comment type="catalytic activity">
    <reaction evidence="5">
        <text>ATP + H2O = ADP + phosphate + H(+)</text>
        <dbReference type="Rhea" id="RHEA:13065"/>
        <dbReference type="ChEBI" id="CHEBI:15377"/>
        <dbReference type="ChEBI" id="CHEBI:15378"/>
        <dbReference type="ChEBI" id="CHEBI:30616"/>
        <dbReference type="ChEBI" id="CHEBI:43474"/>
        <dbReference type="ChEBI" id="CHEBI:456216"/>
        <dbReference type="EC" id="3.6.4.13"/>
    </reaction>
</comment>
<dbReference type="PANTHER" id="PTHR24031">
    <property type="entry name" value="RNA HELICASE"/>
    <property type="match status" value="1"/>
</dbReference>